<dbReference type="GO" id="GO:0046872">
    <property type="term" value="F:metal ion binding"/>
    <property type="evidence" value="ECO:0007669"/>
    <property type="project" value="UniProtKB-UniRule"/>
</dbReference>
<evidence type="ECO:0000256" key="8">
    <source>
        <dbReference type="ARBA" id="ARBA00022857"/>
    </source>
</evidence>
<comment type="catalytic activity">
    <reaction evidence="2 18 19">
        <text>(6R)-NADPHX = (6S)-NADPHX</text>
        <dbReference type="Rhea" id="RHEA:32227"/>
        <dbReference type="ChEBI" id="CHEBI:64076"/>
        <dbReference type="ChEBI" id="CHEBI:64077"/>
        <dbReference type="EC" id="5.1.99.6"/>
    </reaction>
</comment>
<dbReference type="InterPro" id="IPR036652">
    <property type="entry name" value="YjeF_N_dom_sf"/>
</dbReference>
<feature type="binding site" evidence="17">
    <location>
        <position position="473"/>
    </location>
    <ligand>
        <name>(6S)-NADPHX</name>
        <dbReference type="ChEBI" id="CHEBI:64076"/>
    </ligand>
</feature>
<keyword evidence="5 18" id="KW-0479">Metal-binding</keyword>
<comment type="function">
    <text evidence="17">Catalyzes the dehydration of the S-form of NAD(P)HX at the expense of ADP, which is converted to AMP. Together with NAD(P)HX epimerase, which catalyzes the epimerization of the S- and R-forms, the enzyme allows the repair of both epimers of NAD(P)HX, a damaged form of NAD(P)H that is a result of enzymatic or heat-dependent hydration.</text>
</comment>
<evidence type="ECO:0000256" key="16">
    <source>
        <dbReference type="ARBA" id="ARBA00049209"/>
    </source>
</evidence>
<evidence type="ECO:0000256" key="1">
    <source>
        <dbReference type="ARBA" id="ARBA00000013"/>
    </source>
</evidence>
<evidence type="ECO:0000256" key="18">
    <source>
        <dbReference type="HAMAP-Rule" id="MF_01966"/>
    </source>
</evidence>
<feature type="binding site" evidence="17">
    <location>
        <position position="399"/>
    </location>
    <ligand>
        <name>(6S)-NADPHX</name>
        <dbReference type="ChEBI" id="CHEBI:64076"/>
    </ligand>
</feature>
<evidence type="ECO:0000259" key="21">
    <source>
        <dbReference type="PROSITE" id="PS51385"/>
    </source>
</evidence>
<dbReference type="Proteomes" id="UP000095347">
    <property type="component" value="Unassembled WGS sequence"/>
</dbReference>
<evidence type="ECO:0000256" key="12">
    <source>
        <dbReference type="ARBA" id="ARBA00023239"/>
    </source>
</evidence>
<dbReference type="GO" id="GO:0005524">
    <property type="term" value="F:ATP binding"/>
    <property type="evidence" value="ECO:0007669"/>
    <property type="project" value="UniProtKB-UniRule"/>
</dbReference>
<evidence type="ECO:0000256" key="14">
    <source>
        <dbReference type="ARBA" id="ARBA00025153"/>
    </source>
</evidence>
<evidence type="ECO:0000313" key="22">
    <source>
        <dbReference type="EMBL" id="OEJ68054.1"/>
    </source>
</evidence>
<dbReference type="NCBIfam" id="TIGR00196">
    <property type="entry name" value="yjeF_cterm"/>
    <property type="match status" value="1"/>
</dbReference>
<dbReference type="GO" id="GO:0046496">
    <property type="term" value="P:nicotinamide nucleotide metabolic process"/>
    <property type="evidence" value="ECO:0007669"/>
    <property type="project" value="UniProtKB-UniRule"/>
</dbReference>
<dbReference type="HAMAP" id="MF_01966">
    <property type="entry name" value="NADHX_epimerase"/>
    <property type="match status" value="1"/>
</dbReference>
<evidence type="ECO:0000256" key="5">
    <source>
        <dbReference type="ARBA" id="ARBA00022723"/>
    </source>
</evidence>
<comment type="cofactor">
    <cofactor evidence="18 19">
        <name>K(+)</name>
        <dbReference type="ChEBI" id="CHEBI:29103"/>
    </cofactor>
    <text evidence="18 19">Binds 1 potassium ion per subunit.</text>
</comment>
<evidence type="ECO:0000256" key="11">
    <source>
        <dbReference type="ARBA" id="ARBA00023235"/>
    </source>
</evidence>
<feature type="binding site" evidence="18">
    <location>
        <begin position="55"/>
        <end position="59"/>
    </location>
    <ligand>
        <name>(6S)-NADPHX</name>
        <dbReference type="ChEBI" id="CHEBI:64076"/>
    </ligand>
</feature>
<feature type="domain" description="YjeF C-terminal" evidence="20">
    <location>
        <begin position="237"/>
        <end position="527"/>
    </location>
</feature>
<comment type="similarity">
    <text evidence="3 19">In the N-terminal section; belongs to the NnrE/AIBP family.</text>
</comment>
<feature type="binding site" evidence="18">
    <location>
        <position position="127"/>
    </location>
    <ligand>
        <name>K(+)</name>
        <dbReference type="ChEBI" id="CHEBI:29103"/>
    </ligand>
</feature>
<evidence type="ECO:0000256" key="15">
    <source>
        <dbReference type="ARBA" id="ARBA00048238"/>
    </source>
</evidence>
<dbReference type="STRING" id="28181.BEN30_07265"/>
<evidence type="ECO:0000256" key="3">
    <source>
        <dbReference type="ARBA" id="ARBA00006001"/>
    </source>
</evidence>
<dbReference type="PROSITE" id="PS51383">
    <property type="entry name" value="YJEF_C_3"/>
    <property type="match status" value="1"/>
</dbReference>
<comment type="catalytic activity">
    <reaction evidence="15 17 19">
        <text>(6S)-NADHX + ADP = AMP + phosphate + NADH + H(+)</text>
        <dbReference type="Rhea" id="RHEA:32223"/>
        <dbReference type="ChEBI" id="CHEBI:15378"/>
        <dbReference type="ChEBI" id="CHEBI:43474"/>
        <dbReference type="ChEBI" id="CHEBI:57945"/>
        <dbReference type="ChEBI" id="CHEBI:64074"/>
        <dbReference type="ChEBI" id="CHEBI:456215"/>
        <dbReference type="ChEBI" id="CHEBI:456216"/>
        <dbReference type="EC" id="4.2.1.136"/>
    </reaction>
</comment>
<dbReference type="NCBIfam" id="TIGR00197">
    <property type="entry name" value="yjeF_nterm"/>
    <property type="match status" value="1"/>
</dbReference>
<feature type="binding site" evidence="17">
    <location>
        <begin position="443"/>
        <end position="447"/>
    </location>
    <ligand>
        <name>AMP</name>
        <dbReference type="ChEBI" id="CHEBI:456215"/>
    </ligand>
</feature>
<dbReference type="GO" id="GO:0110051">
    <property type="term" value="P:metabolite repair"/>
    <property type="evidence" value="ECO:0007669"/>
    <property type="project" value="TreeGrafter"/>
</dbReference>
<dbReference type="SUPFAM" id="SSF53613">
    <property type="entry name" value="Ribokinase-like"/>
    <property type="match status" value="1"/>
</dbReference>
<dbReference type="GO" id="GO:0052856">
    <property type="term" value="F:NAD(P)HX epimerase activity"/>
    <property type="evidence" value="ECO:0007669"/>
    <property type="project" value="UniProtKB-UniRule"/>
</dbReference>
<keyword evidence="10 17" id="KW-0520">NAD</keyword>
<comment type="caution">
    <text evidence="18">Lacks conserved residue(s) required for the propagation of feature annotation.</text>
</comment>
<comment type="catalytic activity">
    <reaction evidence="1 18 19">
        <text>(6R)-NADHX = (6S)-NADHX</text>
        <dbReference type="Rhea" id="RHEA:32215"/>
        <dbReference type="ChEBI" id="CHEBI:64074"/>
        <dbReference type="ChEBI" id="CHEBI:64075"/>
        <dbReference type="EC" id="5.1.99.6"/>
    </reaction>
</comment>
<comment type="function">
    <text evidence="18">Catalyzes the epimerization of the S- and R-forms of NAD(P)HX, a damaged form of NAD(P)H that is a result of enzymatic or heat-dependent hydration. This is a prerequisite for the S-specific NAD(P)H-hydrate dehydratase to allow the repair of both epimers of NAD(P)HX.</text>
</comment>
<evidence type="ECO:0000256" key="10">
    <source>
        <dbReference type="ARBA" id="ARBA00023027"/>
    </source>
</evidence>
<dbReference type="RefSeq" id="WP_069957383.1">
    <property type="nucleotide sequence ID" value="NZ_MCGG01000017.1"/>
</dbReference>
<keyword evidence="11 18" id="KW-0413">Isomerase</keyword>
<evidence type="ECO:0000256" key="13">
    <source>
        <dbReference type="ARBA" id="ARBA00023268"/>
    </source>
</evidence>
<comment type="similarity">
    <text evidence="4 19">In the C-terminal section; belongs to the NnrD/CARKD family.</text>
</comment>
<dbReference type="InterPro" id="IPR030677">
    <property type="entry name" value="Nnr"/>
</dbReference>
<organism evidence="22 23">
    <name type="scientific">Magnetovibrio blakemorei</name>
    <dbReference type="NCBI Taxonomy" id="28181"/>
    <lineage>
        <taxon>Bacteria</taxon>
        <taxon>Pseudomonadati</taxon>
        <taxon>Pseudomonadota</taxon>
        <taxon>Alphaproteobacteria</taxon>
        <taxon>Rhodospirillales</taxon>
        <taxon>Magnetovibrionaceae</taxon>
        <taxon>Magnetovibrio</taxon>
    </lineage>
</organism>
<dbReference type="InterPro" id="IPR004443">
    <property type="entry name" value="YjeF_N_dom"/>
</dbReference>
<keyword evidence="7 17" id="KW-0067">ATP-binding</keyword>
<dbReference type="Pfam" id="PF01256">
    <property type="entry name" value="Carb_kinase"/>
    <property type="match status" value="1"/>
</dbReference>
<comment type="similarity">
    <text evidence="17">Belongs to the NnrD/CARKD family.</text>
</comment>
<dbReference type="PROSITE" id="PS01050">
    <property type="entry name" value="YJEF_C_2"/>
    <property type="match status" value="1"/>
</dbReference>
<dbReference type="Gene3D" id="3.40.1190.20">
    <property type="match status" value="1"/>
</dbReference>
<accession>A0A1E5Q985</accession>
<comment type="catalytic activity">
    <reaction evidence="16 17 19">
        <text>(6S)-NADPHX + ADP = AMP + phosphate + NADPH + H(+)</text>
        <dbReference type="Rhea" id="RHEA:32235"/>
        <dbReference type="ChEBI" id="CHEBI:15378"/>
        <dbReference type="ChEBI" id="CHEBI:43474"/>
        <dbReference type="ChEBI" id="CHEBI:57783"/>
        <dbReference type="ChEBI" id="CHEBI:64076"/>
        <dbReference type="ChEBI" id="CHEBI:456215"/>
        <dbReference type="ChEBI" id="CHEBI:456216"/>
        <dbReference type="EC" id="4.2.1.136"/>
    </reaction>
</comment>
<evidence type="ECO:0000256" key="9">
    <source>
        <dbReference type="ARBA" id="ARBA00022958"/>
    </source>
</evidence>
<feature type="domain" description="YjeF N-terminal" evidence="21">
    <location>
        <begin position="9"/>
        <end position="227"/>
    </location>
</feature>
<keyword evidence="12 17" id="KW-0456">Lyase</keyword>
<evidence type="ECO:0000256" key="6">
    <source>
        <dbReference type="ARBA" id="ARBA00022741"/>
    </source>
</evidence>
<dbReference type="GO" id="GO:0052855">
    <property type="term" value="F:ADP-dependent NAD(P)H-hydrate dehydratase activity"/>
    <property type="evidence" value="ECO:0007669"/>
    <property type="project" value="UniProtKB-UniRule"/>
</dbReference>
<dbReference type="HAMAP" id="MF_01965">
    <property type="entry name" value="NADHX_dehydratase"/>
    <property type="match status" value="1"/>
</dbReference>
<evidence type="ECO:0000313" key="23">
    <source>
        <dbReference type="Proteomes" id="UP000095347"/>
    </source>
</evidence>
<dbReference type="PROSITE" id="PS51385">
    <property type="entry name" value="YJEF_N"/>
    <property type="match status" value="1"/>
</dbReference>
<sequence length="532" mass="54262">MEILSVSQMRKADKAAIDAGRPGLDLMQAAGYAVGEAILARWDKRAVVVLAGPGNNGGDGYVAALHLKKAGWPVTVYGLGEKADLPGGGQGDAAVFAKRWRAKVQPLEAALDVIAGLENGDDLLVVDALFGTGLARPLEGAAKILAELLTVSQAQHNAPAVVSVDIPSGLSGDTGRALGEQSGAICFHADLTVTFCRPKPAHALMPGRGVCGEIVVADIGISDSIVAGQGPVSHLNDINVWGEAFPRHDADIHKFARGHVVVLGGETMTGAARLVAGAARRGGAGLVSLAAPEKAFPIYAASVDPGTLTPSFKGVKGFSALISDARKTTCVMGPGAGLGAGQGKTTRAITLAAINAGKRCVLDADALSVFQKDPDVLFKALKAEAKMLGGLVATVLTPHGGEFQRLFPDLARRYARGGTRTKHSKIGITLEAAKRSGAVVLFKGPDTVVAAPDGRTAVTTNAPRTLATAGAGDVLAGLIGALLAQGMPAFEAANGAAWLHGEAASAFGPGLIAEDIIDELPAVLDWLDEMLG</sequence>
<protein>
    <recommendedName>
        <fullName evidence="19">Bifunctional NAD(P)H-hydrate repair enzyme</fullName>
    </recommendedName>
    <alternativeName>
        <fullName evidence="19">Nicotinamide nucleotide repair protein</fullName>
    </alternativeName>
    <domain>
        <recommendedName>
            <fullName evidence="19">ADP-dependent (S)-NAD(P)H-hydrate dehydratase</fullName>
            <ecNumber evidence="19">4.2.1.136</ecNumber>
        </recommendedName>
        <alternativeName>
            <fullName evidence="19">ADP-dependent NAD(P)HX dehydratase</fullName>
        </alternativeName>
    </domain>
    <domain>
        <recommendedName>
            <fullName evidence="19">NAD(P)H-hydrate epimerase</fullName>
            <ecNumber evidence="19">5.1.99.6</ecNumber>
        </recommendedName>
    </domain>
</protein>
<feature type="binding site" evidence="18">
    <location>
        <position position="165"/>
    </location>
    <ligand>
        <name>(6S)-NADPHX</name>
        <dbReference type="ChEBI" id="CHEBI:64076"/>
    </ligand>
</feature>
<comment type="function">
    <text evidence="14 19">Bifunctional enzyme that catalyzes the epimerization of the S- and R-forms of NAD(P)HX and the dehydration of the S-form of NAD(P)HX at the expense of ADP, which is converted to AMP. This allows the repair of both epimers of NAD(P)HX, a damaged form of NAD(P)H that is a result of enzymatic or heat-dependent hydration.</text>
</comment>
<dbReference type="Gene3D" id="3.40.50.10260">
    <property type="entry name" value="YjeF N-terminal domain"/>
    <property type="match status" value="1"/>
</dbReference>
<comment type="similarity">
    <text evidence="18">Belongs to the NnrE/AIBP family.</text>
</comment>
<keyword evidence="9 18" id="KW-0630">Potassium</keyword>
<name>A0A1E5Q985_9PROT</name>
<feature type="binding site" evidence="17">
    <location>
        <position position="271"/>
    </location>
    <ligand>
        <name>(6S)-NADPHX</name>
        <dbReference type="ChEBI" id="CHEBI:64076"/>
    </ligand>
</feature>
<dbReference type="EMBL" id="MCGG01000017">
    <property type="protein sequence ID" value="OEJ68054.1"/>
    <property type="molecule type" value="Genomic_DNA"/>
</dbReference>
<feature type="binding site" evidence="18">
    <location>
        <begin position="131"/>
        <end position="137"/>
    </location>
    <ligand>
        <name>(6S)-NADPHX</name>
        <dbReference type="ChEBI" id="CHEBI:64076"/>
    </ligand>
</feature>
<feature type="binding site" evidence="18">
    <location>
        <position position="168"/>
    </location>
    <ligand>
        <name>K(+)</name>
        <dbReference type="ChEBI" id="CHEBI:29103"/>
    </ligand>
</feature>
<reference evidence="23" key="1">
    <citation type="submission" date="2016-07" db="EMBL/GenBank/DDBJ databases">
        <authorList>
            <person name="Florea S."/>
            <person name="Webb J.S."/>
            <person name="Jaromczyk J."/>
            <person name="Schardl C.L."/>
        </authorList>
    </citation>
    <scope>NUCLEOTIDE SEQUENCE [LARGE SCALE GENOMIC DNA]</scope>
    <source>
        <strain evidence="23">MV-1</strain>
    </source>
</reference>
<keyword evidence="8 17" id="KW-0521">NADP</keyword>
<dbReference type="SUPFAM" id="SSF64153">
    <property type="entry name" value="YjeF N-terminal domain-like"/>
    <property type="match status" value="1"/>
</dbReference>
<feature type="binding site" evidence="17">
    <location>
        <position position="472"/>
    </location>
    <ligand>
        <name>AMP</name>
        <dbReference type="ChEBI" id="CHEBI:456215"/>
    </ligand>
</feature>
<gene>
    <name evidence="17" type="primary">nnrD</name>
    <name evidence="18" type="synonym">nnrE</name>
    <name evidence="22" type="ORF">BEN30_07265</name>
</gene>
<evidence type="ECO:0000256" key="2">
    <source>
        <dbReference type="ARBA" id="ARBA00000909"/>
    </source>
</evidence>
<comment type="subunit">
    <text evidence="17">Homotetramer.</text>
</comment>
<dbReference type="OrthoDB" id="9806925at2"/>
<keyword evidence="23" id="KW-1185">Reference proteome</keyword>
<evidence type="ECO:0000256" key="4">
    <source>
        <dbReference type="ARBA" id="ARBA00009524"/>
    </source>
</evidence>
<dbReference type="CDD" id="cd01171">
    <property type="entry name" value="YXKO-related"/>
    <property type="match status" value="1"/>
</dbReference>
<dbReference type="PIRSF" id="PIRSF017184">
    <property type="entry name" value="Nnr"/>
    <property type="match status" value="1"/>
</dbReference>
<dbReference type="InterPro" id="IPR000631">
    <property type="entry name" value="CARKD"/>
</dbReference>
<comment type="caution">
    <text evidence="22">The sequence shown here is derived from an EMBL/GenBank/DDBJ whole genome shotgun (WGS) entry which is preliminary data.</text>
</comment>
<dbReference type="Pfam" id="PF03853">
    <property type="entry name" value="YjeF_N"/>
    <property type="match status" value="1"/>
</dbReference>
<evidence type="ECO:0000259" key="20">
    <source>
        <dbReference type="PROSITE" id="PS51383"/>
    </source>
</evidence>
<evidence type="ECO:0000256" key="19">
    <source>
        <dbReference type="PIRNR" id="PIRNR017184"/>
    </source>
</evidence>
<feature type="binding site" evidence="17">
    <location>
        <position position="335"/>
    </location>
    <ligand>
        <name>(6S)-NADPHX</name>
        <dbReference type="ChEBI" id="CHEBI:64076"/>
    </ligand>
</feature>
<dbReference type="EC" id="5.1.99.6" evidence="19"/>
<dbReference type="InterPro" id="IPR029056">
    <property type="entry name" value="Ribokinase-like"/>
</dbReference>
<evidence type="ECO:0000256" key="7">
    <source>
        <dbReference type="ARBA" id="ARBA00022840"/>
    </source>
</evidence>
<evidence type="ECO:0000256" key="17">
    <source>
        <dbReference type="HAMAP-Rule" id="MF_01965"/>
    </source>
</evidence>
<comment type="cofactor">
    <cofactor evidence="17">
        <name>Mg(2+)</name>
        <dbReference type="ChEBI" id="CHEBI:18420"/>
    </cofactor>
</comment>
<dbReference type="InterPro" id="IPR017953">
    <property type="entry name" value="Carbohydrate_kinase_pred_CS"/>
</dbReference>
<keyword evidence="6 17" id="KW-0547">Nucleotide-binding</keyword>
<dbReference type="PANTHER" id="PTHR12592:SF0">
    <property type="entry name" value="ATP-DEPENDENT (S)-NAD(P)H-HYDRATE DEHYDRATASE"/>
    <property type="match status" value="1"/>
</dbReference>
<proteinExistence type="inferred from homology"/>
<dbReference type="AlphaFoldDB" id="A0A1E5Q985"/>
<dbReference type="PANTHER" id="PTHR12592">
    <property type="entry name" value="ATP-DEPENDENT (S)-NAD(P)H-HYDRATE DEHYDRATASE FAMILY MEMBER"/>
    <property type="match status" value="1"/>
</dbReference>
<dbReference type="EC" id="4.2.1.136" evidence="19"/>
<keyword evidence="13" id="KW-0511">Multifunctional enzyme</keyword>
<feature type="binding site" evidence="18">
    <location>
        <position position="56"/>
    </location>
    <ligand>
        <name>K(+)</name>
        <dbReference type="ChEBI" id="CHEBI:29103"/>
    </ligand>
</feature>